<dbReference type="InterPro" id="IPR042185">
    <property type="entry name" value="Serpin_sf_2"/>
</dbReference>
<evidence type="ECO:0000256" key="6">
    <source>
        <dbReference type="ARBA" id="ARBA00022990"/>
    </source>
</evidence>
<dbReference type="Gene3D" id="3.40.50.720">
    <property type="entry name" value="NAD(P)-binding Rossmann-like Domain"/>
    <property type="match status" value="1"/>
</dbReference>
<organism evidence="10 11">
    <name type="scientific">Scophthalmus maximus</name>
    <name type="common">Turbot</name>
    <name type="synonym">Psetta maxima</name>
    <dbReference type="NCBI Taxonomy" id="52904"/>
    <lineage>
        <taxon>Eukaryota</taxon>
        <taxon>Metazoa</taxon>
        <taxon>Chordata</taxon>
        <taxon>Craniata</taxon>
        <taxon>Vertebrata</taxon>
        <taxon>Euteleostomi</taxon>
        <taxon>Actinopterygii</taxon>
        <taxon>Neopterygii</taxon>
        <taxon>Teleostei</taxon>
        <taxon>Neoteleostei</taxon>
        <taxon>Acanthomorphata</taxon>
        <taxon>Carangaria</taxon>
        <taxon>Pleuronectiformes</taxon>
        <taxon>Pleuronectoidei</taxon>
        <taxon>Scophthalmidae</taxon>
        <taxon>Scophthalmus</taxon>
    </lineage>
</organism>
<dbReference type="InterPro" id="IPR042178">
    <property type="entry name" value="Serpin_sf_1"/>
</dbReference>
<evidence type="ECO:0000256" key="2">
    <source>
        <dbReference type="ARBA" id="ARBA00006426"/>
    </source>
</evidence>
<sequence length="530" mass="59105">MLNAPESASLQTSPLRHVINPPPLAPGVSGSQFQTALEPVFSPREPVLSRWKTKELVHDFASVEKGKSVHSSAMAAISSSNTCFALELFRTLSQANPAGNVFVSPLSISSALAMVFLGARGDTAAQMSQALSFRSGEAVHADFETLIGDINSPSTSYILKTANRLYGELTGNFLPQFLEATQKYYQADLRPVDFIGAPEACRGEINDWVEQQTENKIKDLLKPGTVSTMTRLALVNAIYFKGNWMNRFDEANTKEMPFKVKQNETKLVQMMYQMKKLHYNYIPEHGLQILELPYVDEELSMFILLPEESNRGSDPLLKLEKQLTQERLDEWTSRENMDAVDVFVHLPKFKLEEDYELNQPLAKLGMTDVFCSAKADLSGMNGEGGLFLSTVAHKAFVEGNRTMSMKVLVTGGSGLVGQAIQHVVKEERGAKEGEEWIFLSSKDADLMKAEETLALFQKHRPTHVIHLAAMVGGLYRNMKYNLDFWRNNVYINDNVLNAAHEVGAIKVVSCLSTCIFPDKTTYPIDETMVQ</sequence>
<dbReference type="Gene3D" id="3.30.497.10">
    <property type="entry name" value="Antithrombin, subunit I, domain 2"/>
    <property type="match status" value="1"/>
</dbReference>
<keyword evidence="6" id="KW-0007">Acetylation</keyword>
<evidence type="ECO:0000256" key="8">
    <source>
        <dbReference type="ARBA" id="ARBA00079383"/>
    </source>
</evidence>
<feature type="domain" description="Serpin" evidence="9">
    <location>
        <begin position="86"/>
        <end position="429"/>
    </location>
</feature>
<dbReference type="AlphaFoldDB" id="A0A6A4TA48"/>
<dbReference type="GO" id="GO:0005737">
    <property type="term" value="C:cytoplasm"/>
    <property type="evidence" value="ECO:0007669"/>
    <property type="project" value="UniProtKB-SubCell"/>
</dbReference>
<reference evidence="10 11" key="1">
    <citation type="submission" date="2019-06" db="EMBL/GenBank/DDBJ databases">
        <title>Draft genomes of female and male turbot (Scophthalmus maximus).</title>
        <authorList>
            <person name="Xu H."/>
            <person name="Xu X.-W."/>
            <person name="Shao C."/>
            <person name="Chen S."/>
        </authorList>
    </citation>
    <scope>NUCLEOTIDE SEQUENCE [LARGE SCALE GENOMIC DNA]</scope>
    <source>
        <strain evidence="10">Ysfricsl-2016a</strain>
        <tissue evidence="10">Blood</tissue>
    </source>
</reference>
<evidence type="ECO:0000256" key="3">
    <source>
        <dbReference type="ARBA" id="ARBA00022490"/>
    </source>
</evidence>
<evidence type="ECO:0000256" key="7">
    <source>
        <dbReference type="ARBA" id="ARBA00073281"/>
    </source>
</evidence>
<dbReference type="EMBL" id="VEVO01000005">
    <property type="protein sequence ID" value="KAF0041729.1"/>
    <property type="molecule type" value="Genomic_DNA"/>
</dbReference>
<protein>
    <recommendedName>
        <fullName evidence="7">Leukocyte elastase inhibitor</fullName>
    </recommendedName>
    <alternativeName>
        <fullName evidence="8">Serpin B1</fullName>
    </alternativeName>
</protein>
<evidence type="ECO:0000256" key="4">
    <source>
        <dbReference type="ARBA" id="ARBA00022690"/>
    </source>
</evidence>
<dbReference type="InterPro" id="IPR036291">
    <property type="entry name" value="NAD(P)-bd_dom_sf"/>
</dbReference>
<dbReference type="GO" id="GO:0004867">
    <property type="term" value="F:serine-type endopeptidase inhibitor activity"/>
    <property type="evidence" value="ECO:0007669"/>
    <property type="project" value="UniProtKB-KW"/>
</dbReference>
<dbReference type="Pfam" id="PF01370">
    <property type="entry name" value="Epimerase"/>
    <property type="match status" value="1"/>
</dbReference>
<keyword evidence="4" id="KW-0646">Protease inhibitor</keyword>
<dbReference type="PANTHER" id="PTHR11461:SF180">
    <property type="entry name" value="LEUKOCYTE ELASTASE INHIBITOR"/>
    <property type="match status" value="1"/>
</dbReference>
<accession>A0A6A4TA48</accession>
<comment type="caution">
    <text evidence="10">The sequence shown here is derived from an EMBL/GenBank/DDBJ whole genome shotgun (WGS) entry which is preliminary data.</text>
</comment>
<dbReference type="GO" id="GO:0005615">
    <property type="term" value="C:extracellular space"/>
    <property type="evidence" value="ECO:0007669"/>
    <property type="project" value="InterPro"/>
</dbReference>
<dbReference type="FunFam" id="2.30.39.10:FF:000014">
    <property type="entry name" value="Serpin family B member 9"/>
    <property type="match status" value="1"/>
</dbReference>
<dbReference type="InterPro" id="IPR036186">
    <property type="entry name" value="Serpin_sf"/>
</dbReference>
<keyword evidence="3" id="KW-0963">Cytoplasm</keyword>
<name>A0A6A4TA48_SCOMX</name>
<evidence type="ECO:0000256" key="1">
    <source>
        <dbReference type="ARBA" id="ARBA00004496"/>
    </source>
</evidence>
<dbReference type="Gene3D" id="2.30.39.10">
    <property type="entry name" value="Alpha-1-antitrypsin, domain 1"/>
    <property type="match status" value="1"/>
</dbReference>
<dbReference type="InterPro" id="IPR023796">
    <property type="entry name" value="Serpin_dom"/>
</dbReference>
<evidence type="ECO:0000313" key="10">
    <source>
        <dbReference type="EMBL" id="KAF0041729.1"/>
    </source>
</evidence>
<keyword evidence="5" id="KW-0722">Serine protease inhibitor</keyword>
<comment type="similarity">
    <text evidence="2">Belongs to the serpin family. Ov-serpin subfamily.</text>
</comment>
<dbReference type="SUPFAM" id="SSF56574">
    <property type="entry name" value="Serpins"/>
    <property type="match status" value="1"/>
</dbReference>
<dbReference type="InterPro" id="IPR000215">
    <property type="entry name" value="Serpin_fam"/>
</dbReference>
<gene>
    <name evidence="10" type="ORF">F2P81_005261</name>
</gene>
<dbReference type="FunFam" id="3.30.497.10:FF:000001">
    <property type="entry name" value="Serine protease inhibitor"/>
    <property type="match status" value="1"/>
</dbReference>
<evidence type="ECO:0000259" key="9">
    <source>
        <dbReference type="SMART" id="SM00093"/>
    </source>
</evidence>
<proteinExistence type="inferred from homology"/>
<dbReference type="SMART" id="SM00093">
    <property type="entry name" value="SERPIN"/>
    <property type="match status" value="1"/>
</dbReference>
<dbReference type="PANTHER" id="PTHR11461">
    <property type="entry name" value="SERINE PROTEASE INHIBITOR, SERPIN"/>
    <property type="match status" value="1"/>
</dbReference>
<dbReference type="Pfam" id="PF00079">
    <property type="entry name" value="Serpin"/>
    <property type="match status" value="1"/>
</dbReference>
<comment type="subcellular location">
    <subcellularLocation>
        <location evidence="1">Cytoplasm</location>
    </subcellularLocation>
</comment>
<dbReference type="Proteomes" id="UP000438429">
    <property type="component" value="Unassembled WGS sequence"/>
</dbReference>
<evidence type="ECO:0000313" key="11">
    <source>
        <dbReference type="Proteomes" id="UP000438429"/>
    </source>
</evidence>
<evidence type="ECO:0000256" key="5">
    <source>
        <dbReference type="ARBA" id="ARBA00022900"/>
    </source>
</evidence>
<dbReference type="SUPFAM" id="SSF51735">
    <property type="entry name" value="NAD(P)-binding Rossmann-fold domains"/>
    <property type="match status" value="1"/>
</dbReference>
<dbReference type="InterPro" id="IPR001509">
    <property type="entry name" value="Epimerase_deHydtase"/>
</dbReference>